<evidence type="ECO:0008006" key="4">
    <source>
        <dbReference type="Google" id="ProtNLM"/>
    </source>
</evidence>
<protein>
    <recommendedName>
        <fullName evidence="4">Esterase</fullName>
    </recommendedName>
</protein>
<evidence type="ECO:0000313" key="3">
    <source>
        <dbReference type="Proteomes" id="UP000005391"/>
    </source>
</evidence>
<dbReference type="AlphaFoldDB" id="E4MS38"/>
<feature type="signal peptide" evidence="1">
    <location>
        <begin position="1"/>
        <end position="21"/>
    </location>
</feature>
<dbReference type="Proteomes" id="UP000005391">
    <property type="component" value="Unassembled WGS sequence"/>
</dbReference>
<comment type="caution">
    <text evidence="2">The sequence shown here is derived from an EMBL/GenBank/DDBJ whole genome shotgun (WGS) entry which is preliminary data.</text>
</comment>
<dbReference type="EMBL" id="AEOH01000033">
    <property type="protein sequence ID" value="EFS97600.1"/>
    <property type="molecule type" value="Genomic_DNA"/>
</dbReference>
<dbReference type="Pfam" id="PF06821">
    <property type="entry name" value="Ser_hydrolase"/>
    <property type="match status" value="1"/>
</dbReference>
<name>E4MS38_CAPOC</name>
<keyword evidence="1" id="KW-0732">Signal</keyword>
<proteinExistence type="predicted"/>
<sequence length="212" mass="24328">MFYMKNILLILVLSVFSLSYAQNKNTKKMEKQVYIVHGYGATPDNHWFKWLEEELKKHKIKAYRIAMPSPDNPNVDDWIATLKKQVNVTPQTVIVAHSLGTITTLDFLLESKKEPKGIVLVSGFYEPVPNFESLNPFVEKFSSFKHLPMVGKAVVISAIDDDIVPTQLSDNLSRLLNCEFIRLPQGEHFLDRGGYTEFPLVRDKVLDIFKEK</sequence>
<dbReference type="InterPro" id="IPR010662">
    <property type="entry name" value="RBBP9/YdeN"/>
</dbReference>
<reference evidence="2 3" key="1">
    <citation type="submission" date="2010-10" db="EMBL/GenBank/DDBJ databases">
        <authorList>
            <person name="Muzny D."/>
            <person name="Qin X."/>
            <person name="Deng J."/>
            <person name="Jiang H."/>
            <person name="Liu Y."/>
            <person name="Qu J."/>
            <person name="Song X.-Z."/>
            <person name="Zhang L."/>
            <person name="Thornton R."/>
            <person name="Coyle M."/>
            <person name="Francisco L."/>
            <person name="Jackson L."/>
            <person name="Javaid M."/>
            <person name="Korchina V."/>
            <person name="Kovar C."/>
            <person name="Mata R."/>
            <person name="Mathew T."/>
            <person name="Ngo R."/>
            <person name="Nguyen L."/>
            <person name="Nguyen N."/>
            <person name="Okwuonu G."/>
            <person name="Ongeri F."/>
            <person name="Pham C."/>
            <person name="Simmons D."/>
            <person name="Wilczek-Boney K."/>
            <person name="Hale W."/>
            <person name="Jakkamsetti A."/>
            <person name="Pham P."/>
            <person name="Ruth R."/>
            <person name="San Lucas F."/>
            <person name="Warren J."/>
            <person name="Zhang J."/>
            <person name="Zhao Z."/>
            <person name="Zhou C."/>
            <person name="Zhu D."/>
            <person name="Lee S."/>
            <person name="Bess C."/>
            <person name="Blankenburg K."/>
            <person name="Forbes L."/>
            <person name="Fu Q."/>
            <person name="Gubbala S."/>
            <person name="Hirani K."/>
            <person name="Jayaseelan J.C."/>
            <person name="Lara F."/>
            <person name="Munidasa M."/>
            <person name="Palculict T."/>
            <person name="Patil S."/>
            <person name="Pu L.-L."/>
            <person name="Saada N."/>
            <person name="Tang L."/>
            <person name="Weissenberger G."/>
            <person name="Zhu Y."/>
            <person name="Hemphill L."/>
            <person name="Shang Y."/>
            <person name="Youmans B."/>
            <person name="Ayvaz T."/>
            <person name="Ross M."/>
            <person name="Santibanez J."/>
            <person name="Aqrawi P."/>
            <person name="Gross S."/>
            <person name="Joshi V."/>
            <person name="Fowler G."/>
            <person name="Nazareth L."/>
            <person name="Reid J."/>
            <person name="Worley K."/>
            <person name="Petrosino J."/>
            <person name="Highlander S."/>
            <person name="Gibbs R."/>
        </authorList>
    </citation>
    <scope>NUCLEOTIDE SEQUENCE [LARGE SCALE GENOMIC DNA]</scope>
    <source>
        <strain evidence="2 3">F0287</strain>
    </source>
</reference>
<dbReference type="GO" id="GO:0016787">
    <property type="term" value="F:hydrolase activity"/>
    <property type="evidence" value="ECO:0007669"/>
    <property type="project" value="InterPro"/>
</dbReference>
<dbReference type="Gene3D" id="3.40.50.1820">
    <property type="entry name" value="alpha/beta hydrolase"/>
    <property type="match status" value="1"/>
</dbReference>
<dbReference type="PANTHER" id="PTHR15394">
    <property type="entry name" value="SERINE HYDROLASE RBBP9"/>
    <property type="match status" value="1"/>
</dbReference>
<dbReference type="HOGENOM" id="CLU_088863_3_0_10"/>
<organism evidence="2 3">
    <name type="scientific">Capnocytophaga ochracea F0287</name>
    <dbReference type="NCBI Taxonomy" id="873517"/>
    <lineage>
        <taxon>Bacteria</taxon>
        <taxon>Pseudomonadati</taxon>
        <taxon>Bacteroidota</taxon>
        <taxon>Flavobacteriia</taxon>
        <taxon>Flavobacteriales</taxon>
        <taxon>Flavobacteriaceae</taxon>
        <taxon>Capnocytophaga</taxon>
    </lineage>
</organism>
<feature type="chain" id="PRO_5003185981" description="Esterase" evidence="1">
    <location>
        <begin position="22"/>
        <end position="212"/>
    </location>
</feature>
<accession>E4MS38</accession>
<dbReference type="PANTHER" id="PTHR15394:SF3">
    <property type="entry name" value="SERINE HYDROLASE RBBP9"/>
    <property type="match status" value="1"/>
</dbReference>
<dbReference type="SUPFAM" id="SSF53474">
    <property type="entry name" value="alpha/beta-Hydrolases"/>
    <property type="match status" value="1"/>
</dbReference>
<evidence type="ECO:0000256" key="1">
    <source>
        <dbReference type="SAM" id="SignalP"/>
    </source>
</evidence>
<evidence type="ECO:0000313" key="2">
    <source>
        <dbReference type="EMBL" id="EFS97600.1"/>
    </source>
</evidence>
<dbReference type="eggNOG" id="COG3545">
    <property type="taxonomic scope" value="Bacteria"/>
</dbReference>
<gene>
    <name evidence="2" type="ORF">HMPREF1977_1198</name>
</gene>
<dbReference type="InterPro" id="IPR029058">
    <property type="entry name" value="AB_hydrolase_fold"/>
</dbReference>